<protein>
    <submittedName>
        <fullName evidence="1">Uncharacterized protein</fullName>
    </submittedName>
</protein>
<dbReference type="AlphaFoldDB" id="A0A195BK37"/>
<proteinExistence type="predicted"/>
<organism evidence="1 2">
    <name type="scientific">Atta colombica</name>
    <dbReference type="NCBI Taxonomy" id="520822"/>
    <lineage>
        <taxon>Eukaryota</taxon>
        <taxon>Metazoa</taxon>
        <taxon>Ecdysozoa</taxon>
        <taxon>Arthropoda</taxon>
        <taxon>Hexapoda</taxon>
        <taxon>Insecta</taxon>
        <taxon>Pterygota</taxon>
        <taxon>Neoptera</taxon>
        <taxon>Endopterygota</taxon>
        <taxon>Hymenoptera</taxon>
        <taxon>Apocrita</taxon>
        <taxon>Aculeata</taxon>
        <taxon>Formicoidea</taxon>
        <taxon>Formicidae</taxon>
        <taxon>Myrmicinae</taxon>
        <taxon>Atta</taxon>
    </lineage>
</organism>
<evidence type="ECO:0000313" key="1">
    <source>
        <dbReference type="EMBL" id="KYM85648.1"/>
    </source>
</evidence>
<evidence type="ECO:0000313" key="2">
    <source>
        <dbReference type="Proteomes" id="UP000078540"/>
    </source>
</evidence>
<dbReference type="Proteomes" id="UP000078540">
    <property type="component" value="Unassembled WGS sequence"/>
</dbReference>
<name>A0A195BK37_9HYME</name>
<reference evidence="1 2" key="1">
    <citation type="submission" date="2015-09" db="EMBL/GenBank/DDBJ databases">
        <title>Atta colombica WGS genome.</title>
        <authorList>
            <person name="Nygaard S."/>
            <person name="Hu H."/>
            <person name="Boomsma J."/>
            <person name="Zhang G."/>
        </authorList>
    </citation>
    <scope>NUCLEOTIDE SEQUENCE [LARGE SCALE GENOMIC DNA]</scope>
    <source>
        <strain evidence="1">Treedump-2</strain>
        <tissue evidence="1">Whole body</tissue>
    </source>
</reference>
<dbReference type="EMBL" id="KQ976450">
    <property type="protein sequence ID" value="KYM85648.1"/>
    <property type="molecule type" value="Genomic_DNA"/>
</dbReference>
<keyword evidence="2" id="KW-1185">Reference proteome</keyword>
<gene>
    <name evidence="1" type="ORF">ALC53_04429</name>
</gene>
<accession>A0A195BK37</accession>
<sequence length="265" mass="29801">MHQTRDRNTKAGSLSTIEDGRFSIVHQTDISTGLSRLLDRQSWRRKRAEERQSESARREIRPLKIAASAEGIAVNRVIEAYSRQKPIDKTQVLKLEPTDQRAMILEVSHRVTDEGCMAKMFAGTTPSITVRKQEYEGEALWDIYSFQMVSIVVHSTAVESPIRFCPLAAAGHAARSILGKSRTPRRPLVTELIRRIGSAAAMQLQLIRDAVPHAVIIARCLRDTWMLKHGIDIDSSLSISIVFDLSCILVSNASFSVRILNMYYI</sequence>